<dbReference type="Pfam" id="PF00072">
    <property type="entry name" value="Response_reg"/>
    <property type="match status" value="2"/>
</dbReference>
<feature type="domain" description="Response regulatory" evidence="8">
    <location>
        <begin position="6"/>
        <end position="122"/>
    </location>
</feature>
<dbReference type="CDD" id="cd17546">
    <property type="entry name" value="REC_hyHK_CKI1_RcsC-like"/>
    <property type="match status" value="1"/>
</dbReference>
<dbReference type="KEGG" id="dbk:DGMP_15790"/>
<reference evidence="10" key="1">
    <citation type="submission" date="2020-09" db="EMBL/GenBank/DDBJ databases">
        <title>Desulfogranum mesoprofundum gen. nov., sp. nov., a novel mesophilic, sulfate-reducing chemolithoautotroph isolated from a deep-sea hydrothermal vent chimney in the Suiyo Seamount.</title>
        <authorList>
            <person name="Hashimoto Y."/>
            <person name="Nakagawa S."/>
        </authorList>
    </citation>
    <scope>NUCLEOTIDE SEQUENCE</scope>
    <source>
        <strain evidence="10">KT2</strain>
    </source>
</reference>
<feature type="domain" description="Histidine kinase" evidence="7">
    <location>
        <begin position="319"/>
        <end position="543"/>
    </location>
</feature>
<dbReference type="AlphaFoldDB" id="A0A8D5FHU1"/>
<protein>
    <recommendedName>
        <fullName evidence="2">histidine kinase</fullName>
        <ecNumber evidence="2">2.7.13.3</ecNumber>
    </recommendedName>
</protein>
<accession>A0A8D5FHU1</accession>
<keyword evidence="4" id="KW-0418">Kinase</keyword>
<dbReference type="PANTHER" id="PTHR43047:SF62">
    <property type="entry name" value="SENSOR HISTIDINE KINASE DPIB"/>
    <property type="match status" value="1"/>
</dbReference>
<dbReference type="PROSITE" id="PS50109">
    <property type="entry name" value="HIS_KIN"/>
    <property type="match status" value="1"/>
</dbReference>
<dbReference type="PROSITE" id="PS50110">
    <property type="entry name" value="RESPONSE_REGULATORY"/>
    <property type="match status" value="2"/>
</dbReference>
<feature type="region of interest" description="Disordered" evidence="6">
    <location>
        <begin position="125"/>
        <end position="145"/>
    </location>
</feature>
<feature type="modified residue" description="4-aspartylphosphate" evidence="5">
    <location>
        <position position="616"/>
    </location>
</feature>
<keyword evidence="11" id="KW-1185">Reference proteome</keyword>
<evidence type="ECO:0000256" key="3">
    <source>
        <dbReference type="ARBA" id="ARBA00022679"/>
    </source>
</evidence>
<evidence type="ECO:0000313" key="10">
    <source>
        <dbReference type="EMBL" id="BCL60886.1"/>
    </source>
</evidence>
<dbReference type="GO" id="GO:0005886">
    <property type="term" value="C:plasma membrane"/>
    <property type="evidence" value="ECO:0007669"/>
    <property type="project" value="TreeGrafter"/>
</dbReference>
<dbReference type="SMART" id="SM00448">
    <property type="entry name" value="REC"/>
    <property type="match status" value="2"/>
</dbReference>
<evidence type="ECO:0000259" key="7">
    <source>
        <dbReference type="PROSITE" id="PS50109"/>
    </source>
</evidence>
<evidence type="ECO:0000313" key="11">
    <source>
        <dbReference type="Proteomes" id="UP000826725"/>
    </source>
</evidence>
<dbReference type="PROSITE" id="PS50112">
    <property type="entry name" value="PAS"/>
    <property type="match status" value="1"/>
</dbReference>
<dbReference type="CDD" id="cd00130">
    <property type="entry name" value="PAS"/>
    <property type="match status" value="1"/>
</dbReference>
<proteinExistence type="predicted"/>
<keyword evidence="5" id="KW-0597">Phosphoprotein</keyword>
<dbReference type="SMART" id="SM00387">
    <property type="entry name" value="HATPase_c"/>
    <property type="match status" value="1"/>
</dbReference>
<dbReference type="GO" id="GO:0009927">
    <property type="term" value="F:histidine phosphotransfer kinase activity"/>
    <property type="evidence" value="ECO:0007669"/>
    <property type="project" value="TreeGrafter"/>
</dbReference>
<feature type="modified residue" description="4-aspartylphosphate" evidence="5">
    <location>
        <position position="55"/>
    </location>
</feature>
<dbReference type="EMBL" id="AP024086">
    <property type="protein sequence ID" value="BCL60886.1"/>
    <property type="molecule type" value="Genomic_DNA"/>
</dbReference>
<evidence type="ECO:0000259" key="9">
    <source>
        <dbReference type="PROSITE" id="PS50112"/>
    </source>
</evidence>
<evidence type="ECO:0000256" key="4">
    <source>
        <dbReference type="ARBA" id="ARBA00022777"/>
    </source>
</evidence>
<feature type="compositionally biased region" description="Basic and acidic residues" evidence="6">
    <location>
        <begin position="125"/>
        <end position="144"/>
    </location>
</feature>
<sequence>MDKKINALVVDNNPVLLKLISTLLHRENCVVKTAENGLHAIEILEEFHPDIVFTDLIMPQVSGEQLCKILRRTKKYRDVYIVVLSATVLEDSDRIFSETDCDLCIAKGNLNEIRNHLQDALREYRSENRKKSKNNEKIERDARIPKGLKPSEVTTELLLEKRHLDKILDNLVEGIIELNVEGKVVSANRAALEIVDLGEEKIIGVVLSEICSWGSFQADIDDWIKKNLVARRLESLEIIEKNPLELNDRILTASFVAISDKPAWPDNKARQQKINENVFGLCILRDITRQFQAEKERRELDNAVRLITKMDAMSLMAGGVAHDFNNLLTVICGNLDIVVARGETLDFSEREKLIQYAQKAALVAVDLTRQISCFSNFGIVSREKVLIRTLIENTLQEFAKHTRINYEFEVKHDHCFVYVDPEEIAGAIGKILQNALEATDGSAIRIVVDHEITDQRRLIQGQYVPAGRYARIDIKDCGRGIDKENLFRVFDPYYSTKERSSLKGMGMGLTIVYATLRNHGGYVVVHSAPSEGTMVSLYIPELLQSTDRLDLPVEKILNGLQLLMVEPDMQMAQIGKIMLEHLGVIVKTAGTRREALEYVREEKKRGYAGHHVVLLDLSVEQGGAAENTCRLLLEVEPNLKIIATSGTILDPVMEDCRKHGFMGALPKPYNMDSLKHAIISAIYS</sequence>
<keyword evidence="3" id="KW-0808">Transferase</keyword>
<comment type="catalytic activity">
    <reaction evidence="1">
        <text>ATP + protein L-histidine = ADP + protein N-phospho-L-histidine.</text>
        <dbReference type="EC" id="2.7.13.3"/>
    </reaction>
</comment>
<feature type="domain" description="PAS" evidence="9">
    <location>
        <begin position="160"/>
        <end position="204"/>
    </location>
</feature>
<evidence type="ECO:0000256" key="6">
    <source>
        <dbReference type="SAM" id="MobiDB-lite"/>
    </source>
</evidence>
<organism evidence="10 11">
    <name type="scientific">Desulfomarina profundi</name>
    <dbReference type="NCBI Taxonomy" id="2772557"/>
    <lineage>
        <taxon>Bacteria</taxon>
        <taxon>Pseudomonadati</taxon>
        <taxon>Thermodesulfobacteriota</taxon>
        <taxon>Desulfobulbia</taxon>
        <taxon>Desulfobulbales</taxon>
        <taxon>Desulfobulbaceae</taxon>
        <taxon>Desulfomarina</taxon>
    </lineage>
</organism>
<dbReference type="InterPro" id="IPR005467">
    <property type="entry name" value="His_kinase_dom"/>
</dbReference>
<dbReference type="Pfam" id="PF02518">
    <property type="entry name" value="HATPase_c"/>
    <property type="match status" value="1"/>
</dbReference>
<dbReference type="Proteomes" id="UP000826725">
    <property type="component" value="Chromosome"/>
</dbReference>
<evidence type="ECO:0000256" key="5">
    <source>
        <dbReference type="PROSITE-ProRule" id="PRU00169"/>
    </source>
</evidence>
<dbReference type="PANTHER" id="PTHR43047">
    <property type="entry name" value="TWO-COMPONENT HISTIDINE PROTEIN KINASE"/>
    <property type="match status" value="1"/>
</dbReference>
<feature type="domain" description="Response regulatory" evidence="8">
    <location>
        <begin position="561"/>
        <end position="682"/>
    </location>
</feature>
<dbReference type="InterPro" id="IPR000014">
    <property type="entry name" value="PAS"/>
</dbReference>
<gene>
    <name evidence="10" type="ORF">DGMP_15790</name>
</gene>
<dbReference type="SMART" id="SM00091">
    <property type="entry name" value="PAS"/>
    <property type="match status" value="1"/>
</dbReference>
<dbReference type="EC" id="2.7.13.3" evidence="2"/>
<dbReference type="InterPro" id="IPR001789">
    <property type="entry name" value="Sig_transdc_resp-reg_receiver"/>
</dbReference>
<evidence type="ECO:0000259" key="8">
    <source>
        <dbReference type="PROSITE" id="PS50110"/>
    </source>
</evidence>
<dbReference type="GO" id="GO:0000155">
    <property type="term" value="F:phosphorelay sensor kinase activity"/>
    <property type="evidence" value="ECO:0007669"/>
    <property type="project" value="TreeGrafter"/>
</dbReference>
<dbReference type="InterPro" id="IPR003594">
    <property type="entry name" value="HATPase_dom"/>
</dbReference>
<name>A0A8D5FHU1_9BACT</name>
<evidence type="ECO:0000256" key="2">
    <source>
        <dbReference type="ARBA" id="ARBA00012438"/>
    </source>
</evidence>
<evidence type="ECO:0000256" key="1">
    <source>
        <dbReference type="ARBA" id="ARBA00000085"/>
    </source>
</evidence>